<evidence type="ECO:0000313" key="1">
    <source>
        <dbReference type="EMBL" id="TFK59277.1"/>
    </source>
</evidence>
<name>A0ACD3A0Y7_9AGAR</name>
<keyword evidence="2" id="KW-1185">Reference proteome</keyword>
<gene>
    <name evidence="1" type="ORF">BDN72DRAFT_744224</name>
</gene>
<organism evidence="1 2">
    <name type="scientific">Pluteus cervinus</name>
    <dbReference type="NCBI Taxonomy" id="181527"/>
    <lineage>
        <taxon>Eukaryota</taxon>
        <taxon>Fungi</taxon>
        <taxon>Dikarya</taxon>
        <taxon>Basidiomycota</taxon>
        <taxon>Agaricomycotina</taxon>
        <taxon>Agaricomycetes</taxon>
        <taxon>Agaricomycetidae</taxon>
        <taxon>Agaricales</taxon>
        <taxon>Pluteineae</taxon>
        <taxon>Pluteaceae</taxon>
        <taxon>Pluteus</taxon>
    </lineage>
</organism>
<evidence type="ECO:0000313" key="2">
    <source>
        <dbReference type="Proteomes" id="UP000308600"/>
    </source>
</evidence>
<reference evidence="1 2" key="1">
    <citation type="journal article" date="2019" name="Nat. Ecol. Evol.">
        <title>Megaphylogeny resolves global patterns of mushroom evolution.</title>
        <authorList>
            <person name="Varga T."/>
            <person name="Krizsan K."/>
            <person name="Foldi C."/>
            <person name="Dima B."/>
            <person name="Sanchez-Garcia M."/>
            <person name="Sanchez-Ramirez S."/>
            <person name="Szollosi G.J."/>
            <person name="Szarkandi J.G."/>
            <person name="Papp V."/>
            <person name="Albert L."/>
            <person name="Andreopoulos W."/>
            <person name="Angelini C."/>
            <person name="Antonin V."/>
            <person name="Barry K.W."/>
            <person name="Bougher N.L."/>
            <person name="Buchanan P."/>
            <person name="Buyck B."/>
            <person name="Bense V."/>
            <person name="Catcheside P."/>
            <person name="Chovatia M."/>
            <person name="Cooper J."/>
            <person name="Damon W."/>
            <person name="Desjardin D."/>
            <person name="Finy P."/>
            <person name="Geml J."/>
            <person name="Haridas S."/>
            <person name="Hughes K."/>
            <person name="Justo A."/>
            <person name="Karasinski D."/>
            <person name="Kautmanova I."/>
            <person name="Kiss B."/>
            <person name="Kocsube S."/>
            <person name="Kotiranta H."/>
            <person name="LaButti K.M."/>
            <person name="Lechner B.E."/>
            <person name="Liimatainen K."/>
            <person name="Lipzen A."/>
            <person name="Lukacs Z."/>
            <person name="Mihaltcheva S."/>
            <person name="Morgado L.N."/>
            <person name="Niskanen T."/>
            <person name="Noordeloos M.E."/>
            <person name="Ohm R.A."/>
            <person name="Ortiz-Santana B."/>
            <person name="Ovrebo C."/>
            <person name="Racz N."/>
            <person name="Riley R."/>
            <person name="Savchenko A."/>
            <person name="Shiryaev A."/>
            <person name="Soop K."/>
            <person name="Spirin V."/>
            <person name="Szebenyi C."/>
            <person name="Tomsovsky M."/>
            <person name="Tulloss R.E."/>
            <person name="Uehling J."/>
            <person name="Grigoriev I.V."/>
            <person name="Vagvolgyi C."/>
            <person name="Papp T."/>
            <person name="Martin F.M."/>
            <person name="Miettinen O."/>
            <person name="Hibbett D.S."/>
            <person name="Nagy L.G."/>
        </authorList>
    </citation>
    <scope>NUCLEOTIDE SEQUENCE [LARGE SCALE GENOMIC DNA]</scope>
    <source>
        <strain evidence="1 2">NL-1719</strain>
    </source>
</reference>
<proteinExistence type="predicted"/>
<accession>A0ACD3A0Y7</accession>
<feature type="non-terminal residue" evidence="1">
    <location>
        <position position="1"/>
    </location>
</feature>
<feature type="non-terminal residue" evidence="1">
    <location>
        <position position="63"/>
    </location>
</feature>
<sequence>LVYLPPYSPDFNPIEEAFSAIKAALRRNEGLFGGPEQIPWLVHQAILEITPRHAYGWFKDCGY</sequence>
<dbReference type="Proteomes" id="UP000308600">
    <property type="component" value="Unassembled WGS sequence"/>
</dbReference>
<protein>
    <submittedName>
        <fullName evidence="1">Uncharacterized protein</fullName>
    </submittedName>
</protein>
<dbReference type="EMBL" id="ML209029">
    <property type="protein sequence ID" value="TFK59277.1"/>
    <property type="molecule type" value="Genomic_DNA"/>
</dbReference>